<dbReference type="Proteomes" id="UP001054945">
    <property type="component" value="Unassembled WGS sequence"/>
</dbReference>
<sequence>MWIVRGELDELLVDNPGQSSDDSPGESLVDYTDESLDDHAGDHLIIVQTLAAQIAIGLCLLAFKNNYLSVKKMACECPESMSFKSLSAAKIQCKFLNEVVRLKKDYLNERESRDAFINELLVDHPEESLNNRLERSLDNHPGDNLIIVQSNGLANLAFKKIFKCQAELENGRDLE</sequence>
<evidence type="ECO:0000313" key="2">
    <source>
        <dbReference type="EMBL" id="GIY43379.1"/>
    </source>
</evidence>
<evidence type="ECO:0000256" key="1">
    <source>
        <dbReference type="SAM" id="Phobius"/>
    </source>
</evidence>
<dbReference type="EMBL" id="BPLR01010969">
    <property type="protein sequence ID" value="GIY43379.1"/>
    <property type="molecule type" value="Genomic_DNA"/>
</dbReference>
<keyword evidence="1" id="KW-1133">Transmembrane helix</keyword>
<accession>A0AAV4TCF8</accession>
<keyword evidence="1" id="KW-0472">Membrane</keyword>
<reference evidence="2 3" key="1">
    <citation type="submission" date="2021-06" db="EMBL/GenBank/DDBJ databases">
        <title>Caerostris extrusa draft genome.</title>
        <authorList>
            <person name="Kono N."/>
            <person name="Arakawa K."/>
        </authorList>
    </citation>
    <scope>NUCLEOTIDE SEQUENCE [LARGE SCALE GENOMIC DNA]</scope>
</reference>
<protein>
    <submittedName>
        <fullName evidence="2">Uncharacterized protein</fullName>
    </submittedName>
</protein>
<organism evidence="2 3">
    <name type="scientific">Caerostris extrusa</name>
    <name type="common">Bark spider</name>
    <name type="synonym">Caerostris bankana</name>
    <dbReference type="NCBI Taxonomy" id="172846"/>
    <lineage>
        <taxon>Eukaryota</taxon>
        <taxon>Metazoa</taxon>
        <taxon>Ecdysozoa</taxon>
        <taxon>Arthropoda</taxon>
        <taxon>Chelicerata</taxon>
        <taxon>Arachnida</taxon>
        <taxon>Araneae</taxon>
        <taxon>Araneomorphae</taxon>
        <taxon>Entelegynae</taxon>
        <taxon>Araneoidea</taxon>
        <taxon>Araneidae</taxon>
        <taxon>Caerostris</taxon>
    </lineage>
</organism>
<proteinExistence type="predicted"/>
<name>A0AAV4TCF8_CAEEX</name>
<keyword evidence="3" id="KW-1185">Reference proteome</keyword>
<comment type="caution">
    <text evidence="2">The sequence shown here is derived from an EMBL/GenBank/DDBJ whole genome shotgun (WGS) entry which is preliminary data.</text>
</comment>
<dbReference type="AlphaFoldDB" id="A0AAV4TCF8"/>
<feature type="transmembrane region" description="Helical" evidence="1">
    <location>
        <begin position="44"/>
        <end position="63"/>
    </location>
</feature>
<evidence type="ECO:0000313" key="3">
    <source>
        <dbReference type="Proteomes" id="UP001054945"/>
    </source>
</evidence>
<keyword evidence="1" id="KW-0812">Transmembrane</keyword>
<gene>
    <name evidence="2" type="ORF">CEXT_478271</name>
</gene>